<accession>A0ABV9GN31</accession>
<gene>
    <name evidence="2" type="ORF">ACFO4N_12690</name>
</gene>
<dbReference type="InterPro" id="IPR000073">
    <property type="entry name" value="AB_hydrolase_1"/>
</dbReference>
<sequence length="238" mass="26218">MNKTISNAAPIILVPGFWLGAWAWDDVTEALRAEGYDVRPLTLPGLESNDTDRSAIKLSDQVDAICDAVELAGEPVVLAVHSAAGATGYAVSDRMPEQIAAMVYVDSFPEKDAINPEFDGVEMPLPPWEELDEADIRGMSDEHRNLLRQRAVPVPGGVVRDAPVLANNRRLDVPSTVICTAHTSDEIKSFVEKGWMSGLEELHNVTYVDLPTHHWPMWSRPRELASIIGDVARRTIED</sequence>
<dbReference type="InterPro" id="IPR029058">
    <property type="entry name" value="AB_hydrolase_fold"/>
</dbReference>
<feature type="domain" description="AB hydrolase-1" evidence="1">
    <location>
        <begin position="11"/>
        <end position="226"/>
    </location>
</feature>
<evidence type="ECO:0000259" key="1">
    <source>
        <dbReference type="Pfam" id="PF12697"/>
    </source>
</evidence>
<dbReference type="SUPFAM" id="SSF53474">
    <property type="entry name" value="alpha/beta-Hydrolases"/>
    <property type="match status" value="1"/>
</dbReference>
<proteinExistence type="predicted"/>
<dbReference type="PANTHER" id="PTHR37017">
    <property type="entry name" value="AB HYDROLASE-1 DOMAIN-CONTAINING PROTEIN-RELATED"/>
    <property type="match status" value="1"/>
</dbReference>
<dbReference type="GO" id="GO:0016787">
    <property type="term" value="F:hydrolase activity"/>
    <property type="evidence" value="ECO:0007669"/>
    <property type="project" value="UniProtKB-KW"/>
</dbReference>
<dbReference type="InterPro" id="IPR052897">
    <property type="entry name" value="Sec-Metab_Biosynth_Hydrolase"/>
</dbReference>
<dbReference type="EMBL" id="JBHSFW010000009">
    <property type="protein sequence ID" value="MFC4619571.1"/>
    <property type="molecule type" value="Genomic_DNA"/>
</dbReference>
<dbReference type="Proteomes" id="UP001596022">
    <property type="component" value="Unassembled WGS sequence"/>
</dbReference>
<comment type="caution">
    <text evidence="2">The sequence shown here is derived from an EMBL/GenBank/DDBJ whole genome shotgun (WGS) entry which is preliminary data.</text>
</comment>
<evidence type="ECO:0000313" key="3">
    <source>
        <dbReference type="Proteomes" id="UP001596022"/>
    </source>
</evidence>
<dbReference type="PANTHER" id="PTHR37017:SF11">
    <property type="entry name" value="ESTERASE_LIPASE_THIOESTERASE DOMAIN-CONTAINING PROTEIN"/>
    <property type="match status" value="1"/>
</dbReference>
<dbReference type="RefSeq" id="WP_376846661.1">
    <property type="nucleotide sequence ID" value="NZ_JBHSFW010000009.1"/>
</dbReference>
<keyword evidence="2" id="KW-0378">Hydrolase</keyword>
<name>A0ABV9GN31_9BACL</name>
<dbReference type="Gene3D" id="3.40.50.1820">
    <property type="entry name" value="alpha/beta hydrolase"/>
    <property type="match status" value="1"/>
</dbReference>
<reference evidence="3" key="1">
    <citation type="journal article" date="2019" name="Int. J. Syst. Evol. Microbiol.">
        <title>The Global Catalogue of Microorganisms (GCM) 10K type strain sequencing project: providing services to taxonomists for standard genome sequencing and annotation.</title>
        <authorList>
            <consortium name="The Broad Institute Genomics Platform"/>
            <consortium name="The Broad Institute Genome Sequencing Center for Infectious Disease"/>
            <person name="Wu L."/>
            <person name="Ma J."/>
        </authorList>
    </citation>
    <scope>NUCLEOTIDE SEQUENCE [LARGE SCALE GENOMIC DNA]</scope>
    <source>
        <strain evidence="3">CGMCC 1.16306</strain>
    </source>
</reference>
<evidence type="ECO:0000313" key="2">
    <source>
        <dbReference type="EMBL" id="MFC4619571.1"/>
    </source>
</evidence>
<keyword evidence="3" id="KW-1185">Reference proteome</keyword>
<protein>
    <submittedName>
        <fullName evidence="2">Alpha/beta fold hydrolase</fullName>
    </submittedName>
</protein>
<dbReference type="Pfam" id="PF12697">
    <property type="entry name" value="Abhydrolase_6"/>
    <property type="match status" value="1"/>
</dbReference>
<organism evidence="2 3">
    <name type="scientific">Camelliibacillus cellulosilyticus</name>
    <dbReference type="NCBI Taxonomy" id="2174486"/>
    <lineage>
        <taxon>Bacteria</taxon>
        <taxon>Bacillati</taxon>
        <taxon>Bacillota</taxon>
        <taxon>Bacilli</taxon>
        <taxon>Bacillales</taxon>
        <taxon>Sporolactobacillaceae</taxon>
        <taxon>Camelliibacillus</taxon>
    </lineage>
</organism>